<dbReference type="AlphaFoldDB" id="A8FUC9"/>
<accession>A8FUC9</accession>
<evidence type="ECO:0000313" key="4">
    <source>
        <dbReference type="Proteomes" id="UP000002015"/>
    </source>
</evidence>
<dbReference type="STRING" id="425104.Ssed_1841"/>
<feature type="chain" id="PRO_5002719611" description="Beta-lactamase-related domain-containing protein" evidence="1">
    <location>
        <begin position="19"/>
        <end position="446"/>
    </location>
</feature>
<dbReference type="InterPro" id="IPR012338">
    <property type="entry name" value="Beta-lactam/transpept-like"/>
</dbReference>
<dbReference type="PANTHER" id="PTHR43283">
    <property type="entry name" value="BETA-LACTAMASE-RELATED"/>
    <property type="match status" value="1"/>
</dbReference>
<sequence precursor="true">MKKSIIVLSILFAFGASATTQHAPDKAFLDAAAQVGITQANWDTGSNAKLNMQNAYRFTHYLEMKNGPFIHDMGKPQDFDLTKVQGHDIDGPIAMDELLRDRLNTEAVVILKDGQLVNEYYWSGMDKNSTHLQMSITKSFTSMTLQTLVAEGKVDMNALITDYLPELKASPSFSEATVQEVADMRSGVKINFSEGRLWDERMTNVQEWNGPNQYPEMKSILDFAKIVNVRTDYKRGEKYDYQDINTEMLGMVVARVTGSSLAESMEERIWKKVGFEHHARFMSNSTGEAVGSGGLNATARDVALMMDLLINDGKNRNGEQVLQKSFADKLLNGNDEVNLAWSNGKESVMAPNGWYKDQIRTFDIEGHKFLAFVGIHGQVTIGEPSTGIVLQFNGAQDEMQVTRTVALTFLSVVPTLLDAVEMQTQQPIGAYLDDKTGEVVIVGESE</sequence>
<dbReference type="eggNOG" id="COG1680">
    <property type="taxonomic scope" value="Bacteria"/>
</dbReference>
<dbReference type="KEGG" id="sse:Ssed_1841"/>
<dbReference type="Pfam" id="PF00144">
    <property type="entry name" value="Beta-lactamase"/>
    <property type="match status" value="1"/>
</dbReference>
<feature type="domain" description="Beta-lactamase-related" evidence="2">
    <location>
        <begin position="107"/>
        <end position="366"/>
    </location>
</feature>
<dbReference type="Gene3D" id="3.40.710.10">
    <property type="entry name" value="DD-peptidase/beta-lactamase superfamily"/>
    <property type="match status" value="1"/>
</dbReference>
<evidence type="ECO:0000313" key="3">
    <source>
        <dbReference type="EMBL" id="ABV36452.1"/>
    </source>
</evidence>
<dbReference type="InterPro" id="IPR050789">
    <property type="entry name" value="Diverse_Enzym_Activities"/>
</dbReference>
<dbReference type="EMBL" id="CP000821">
    <property type="protein sequence ID" value="ABV36452.1"/>
    <property type="molecule type" value="Genomic_DNA"/>
</dbReference>
<dbReference type="SUPFAM" id="SSF56601">
    <property type="entry name" value="beta-lactamase/transpeptidase-like"/>
    <property type="match status" value="1"/>
</dbReference>
<evidence type="ECO:0000259" key="2">
    <source>
        <dbReference type="Pfam" id="PF00144"/>
    </source>
</evidence>
<name>A8FUC9_SHESH</name>
<dbReference type="HOGENOM" id="CLU_030169_0_1_6"/>
<keyword evidence="1" id="KW-0732">Signal</keyword>
<evidence type="ECO:0000256" key="1">
    <source>
        <dbReference type="SAM" id="SignalP"/>
    </source>
</evidence>
<keyword evidence="4" id="KW-1185">Reference proteome</keyword>
<dbReference type="RefSeq" id="WP_012142188.1">
    <property type="nucleotide sequence ID" value="NC_009831.1"/>
</dbReference>
<protein>
    <recommendedName>
        <fullName evidence="2">Beta-lactamase-related domain-containing protein</fullName>
    </recommendedName>
</protein>
<dbReference type="OrthoDB" id="9814204at2"/>
<reference evidence="3 4" key="1">
    <citation type="submission" date="2007-08" db="EMBL/GenBank/DDBJ databases">
        <title>Complete sequence of Shewanella sediminis HAW-EB3.</title>
        <authorList>
            <consortium name="US DOE Joint Genome Institute"/>
            <person name="Copeland A."/>
            <person name="Lucas S."/>
            <person name="Lapidus A."/>
            <person name="Barry K."/>
            <person name="Glavina del Rio T."/>
            <person name="Dalin E."/>
            <person name="Tice H."/>
            <person name="Pitluck S."/>
            <person name="Chertkov O."/>
            <person name="Brettin T."/>
            <person name="Bruce D."/>
            <person name="Detter J.C."/>
            <person name="Han C."/>
            <person name="Schmutz J."/>
            <person name="Larimer F."/>
            <person name="Land M."/>
            <person name="Hauser L."/>
            <person name="Kyrpides N."/>
            <person name="Kim E."/>
            <person name="Zhao J.-S."/>
            <person name="Richardson P."/>
        </authorList>
    </citation>
    <scope>NUCLEOTIDE SEQUENCE [LARGE SCALE GENOMIC DNA]</scope>
    <source>
        <strain evidence="3 4">HAW-EB3</strain>
    </source>
</reference>
<organism evidence="3 4">
    <name type="scientific">Shewanella sediminis (strain HAW-EB3)</name>
    <dbReference type="NCBI Taxonomy" id="425104"/>
    <lineage>
        <taxon>Bacteria</taxon>
        <taxon>Pseudomonadati</taxon>
        <taxon>Pseudomonadota</taxon>
        <taxon>Gammaproteobacteria</taxon>
        <taxon>Alteromonadales</taxon>
        <taxon>Shewanellaceae</taxon>
        <taxon>Shewanella</taxon>
    </lineage>
</organism>
<proteinExistence type="predicted"/>
<dbReference type="Proteomes" id="UP000002015">
    <property type="component" value="Chromosome"/>
</dbReference>
<feature type="signal peptide" evidence="1">
    <location>
        <begin position="1"/>
        <end position="18"/>
    </location>
</feature>
<dbReference type="PANTHER" id="PTHR43283:SF7">
    <property type="entry name" value="BETA-LACTAMASE-RELATED DOMAIN-CONTAINING PROTEIN"/>
    <property type="match status" value="1"/>
</dbReference>
<dbReference type="InterPro" id="IPR001466">
    <property type="entry name" value="Beta-lactam-related"/>
</dbReference>
<gene>
    <name evidence="3" type="ordered locus">Ssed_1841</name>
</gene>